<evidence type="ECO:0000313" key="1">
    <source>
        <dbReference type="EMBL" id="KAK0061632.1"/>
    </source>
</evidence>
<name>A0AAD8BVI8_BIOPF</name>
<comment type="caution">
    <text evidence="1">The sequence shown here is derived from an EMBL/GenBank/DDBJ whole genome shotgun (WGS) entry which is preliminary data.</text>
</comment>
<proteinExistence type="predicted"/>
<accession>A0AAD8BVI8</accession>
<dbReference type="AlphaFoldDB" id="A0AAD8BVI8"/>
<reference evidence="1" key="2">
    <citation type="submission" date="2023-04" db="EMBL/GenBank/DDBJ databases">
        <authorList>
            <person name="Bu L."/>
            <person name="Lu L."/>
            <person name="Laidemitt M.R."/>
            <person name="Zhang S.M."/>
            <person name="Mutuku M."/>
            <person name="Mkoji G."/>
            <person name="Steinauer M."/>
            <person name="Loker E.S."/>
        </authorList>
    </citation>
    <scope>NUCLEOTIDE SEQUENCE</scope>
    <source>
        <strain evidence="1">KasaAsao</strain>
        <tissue evidence="1">Whole Snail</tissue>
    </source>
</reference>
<reference evidence="1" key="1">
    <citation type="journal article" date="2023" name="PLoS Negl. Trop. Dis.">
        <title>A genome sequence for Biomphalaria pfeifferi, the major vector snail for the human-infecting parasite Schistosoma mansoni.</title>
        <authorList>
            <person name="Bu L."/>
            <person name="Lu L."/>
            <person name="Laidemitt M.R."/>
            <person name="Zhang S.M."/>
            <person name="Mutuku M."/>
            <person name="Mkoji G."/>
            <person name="Steinauer M."/>
            <person name="Loker E.S."/>
        </authorList>
    </citation>
    <scope>NUCLEOTIDE SEQUENCE</scope>
    <source>
        <strain evidence="1">KasaAsao</strain>
    </source>
</reference>
<dbReference type="Proteomes" id="UP001233172">
    <property type="component" value="Unassembled WGS sequence"/>
</dbReference>
<protein>
    <submittedName>
        <fullName evidence="1">Uncharacterized protein</fullName>
    </submittedName>
</protein>
<feature type="non-terminal residue" evidence="1">
    <location>
        <position position="1"/>
    </location>
</feature>
<evidence type="ECO:0000313" key="2">
    <source>
        <dbReference type="Proteomes" id="UP001233172"/>
    </source>
</evidence>
<organism evidence="1 2">
    <name type="scientific">Biomphalaria pfeifferi</name>
    <name type="common">Bloodfluke planorb</name>
    <name type="synonym">Freshwater snail</name>
    <dbReference type="NCBI Taxonomy" id="112525"/>
    <lineage>
        <taxon>Eukaryota</taxon>
        <taxon>Metazoa</taxon>
        <taxon>Spiralia</taxon>
        <taxon>Lophotrochozoa</taxon>
        <taxon>Mollusca</taxon>
        <taxon>Gastropoda</taxon>
        <taxon>Heterobranchia</taxon>
        <taxon>Euthyneura</taxon>
        <taxon>Panpulmonata</taxon>
        <taxon>Hygrophila</taxon>
        <taxon>Lymnaeoidea</taxon>
        <taxon>Planorbidae</taxon>
        <taxon>Biomphalaria</taxon>
    </lineage>
</organism>
<dbReference type="EMBL" id="JASAOG010000029">
    <property type="protein sequence ID" value="KAK0061632.1"/>
    <property type="molecule type" value="Genomic_DNA"/>
</dbReference>
<sequence length="171" mass="19213">NFTNLTAQNVNIQKATYVLTGDNGRIVEREESLTQPSVVSVVGEYDDSEGEDNFTICTDGRNINIPDIETDGDHMLPGTSSVSHETESFKKAHKVKRDITALLNSNSFNKKANMEVNICGQASKKDLEITNALERVSIEEKDGSQELSTIKFDRKRKKHKITLFPRKLTKR</sequence>
<gene>
    <name evidence="1" type="ORF">Bpfe_009014</name>
</gene>
<keyword evidence="2" id="KW-1185">Reference proteome</keyword>